<protein>
    <submittedName>
        <fullName evidence="3">Predicted RNA methylase</fullName>
    </submittedName>
</protein>
<reference evidence="3 4" key="1">
    <citation type="submission" date="2016-11" db="EMBL/GenBank/DDBJ databases">
        <authorList>
            <person name="Jaros S."/>
            <person name="Januszkiewicz K."/>
            <person name="Wedrychowicz H."/>
        </authorList>
    </citation>
    <scope>NUCLEOTIDE SEQUENCE [LARGE SCALE GENOMIC DNA]</scope>
    <source>
        <strain evidence="3 4">DSM 44523</strain>
    </source>
</reference>
<evidence type="ECO:0000313" key="4">
    <source>
        <dbReference type="Proteomes" id="UP000184501"/>
    </source>
</evidence>
<keyword evidence="4" id="KW-1185">Reference proteome</keyword>
<dbReference type="AlphaFoldDB" id="A0A1M4WD81"/>
<feature type="region of interest" description="Disordered" evidence="1">
    <location>
        <begin position="624"/>
        <end position="656"/>
    </location>
</feature>
<evidence type="ECO:0000256" key="1">
    <source>
        <dbReference type="SAM" id="MobiDB-lite"/>
    </source>
</evidence>
<dbReference type="OrthoDB" id="3415124at2"/>
<organism evidence="3 4">
    <name type="scientific">Streptoalloteichus hindustanus</name>
    <dbReference type="NCBI Taxonomy" id="2017"/>
    <lineage>
        <taxon>Bacteria</taxon>
        <taxon>Bacillati</taxon>
        <taxon>Actinomycetota</taxon>
        <taxon>Actinomycetes</taxon>
        <taxon>Pseudonocardiales</taxon>
        <taxon>Pseudonocardiaceae</taxon>
        <taxon>Streptoalloteichus</taxon>
    </lineage>
</organism>
<keyword evidence="3" id="KW-0808">Transferase</keyword>
<dbReference type="GO" id="GO:0008168">
    <property type="term" value="F:methyltransferase activity"/>
    <property type="evidence" value="ECO:0007669"/>
    <property type="project" value="UniProtKB-KW"/>
</dbReference>
<dbReference type="Pfam" id="PF13625">
    <property type="entry name" value="Helicase_C_3"/>
    <property type="match status" value="1"/>
</dbReference>
<feature type="compositionally biased region" description="Basic residues" evidence="1">
    <location>
        <begin position="635"/>
        <end position="647"/>
    </location>
</feature>
<keyword evidence="3" id="KW-0489">Methyltransferase</keyword>
<dbReference type="STRING" id="2017.SAMN05444320_1011097"/>
<accession>A0A1M4WD81</accession>
<dbReference type="RefSeq" id="WP_073480105.1">
    <property type="nucleotide sequence ID" value="NZ_FQVN01000001.1"/>
</dbReference>
<dbReference type="GO" id="GO:0032259">
    <property type="term" value="P:methylation"/>
    <property type="evidence" value="ECO:0007669"/>
    <property type="project" value="UniProtKB-KW"/>
</dbReference>
<dbReference type="Proteomes" id="UP000184501">
    <property type="component" value="Unassembled WGS sequence"/>
</dbReference>
<evidence type="ECO:0000313" key="3">
    <source>
        <dbReference type="EMBL" id="SHE79241.1"/>
    </source>
</evidence>
<gene>
    <name evidence="3" type="ORF">SAMN05444320_1011097</name>
</gene>
<evidence type="ECO:0000259" key="2">
    <source>
        <dbReference type="Pfam" id="PF13625"/>
    </source>
</evidence>
<sequence length="761" mass="80609">MPGLSLADWLRAQDDSALAALLRARPDLATPPPADTTVLATRAGIRTSVARACEGLDAFTLAVLDALLVLDADQEPAALLSVGRLLGRGVPAARTRQALSTLREQALVWGSDSELSVVPAAREALGPFPAGLGRPVPQLDEVDLDAALAGLDDAERRLLDKLAAGPPVGRTRDAGQVVPLERATTPVQRLLARGLLVRRDGETVELPRQVAVALRGDRPLGTVEVDQPALRTSSHKVSTVDSTAAHEALDLLRNTETLIRLWSDEPPPVLRSGGLGVRDLRRLAKDLDVEERRAALLVELAVGAGLVADSDGVDPQWTPTTLADTWCVAVPEQRWATLASAWLDLPRLPGLVGLRDERERLINPLSDELRRPVAPRERRRVLDVLADLPPGEAAGDPEGLAAVLAWRAPRRGGRLRDDLVRWTLDEGAAVGVLAFGALTTAGRALLADEGDGQGGAVEAARRMAEALPAPVDHVLVQPDLTVVAPGPLEPELAGEIALVADVESTGGATVYRVGEASVRRALDAGRTAAELHELFRTRSRTPVPQSLSYLVDDVARRHGRLRGGAAGSFLRCDDPVLLAEVLAHPVAAQLELRRIAPTVVVSPLALVEVIDGLRDAGFAPAAEGPDGRVLDLRPSGRRVPARGRPARPARPARPSDEQLSVLVRQMRAGDRAASAPRGAAIRGTGTPASTSATLALLQGAAREGRKVWLGFVDSHGVASHRIVQPVNVAGGVLEGFDDAQGALRRYPLHRIMTAALLDETE</sequence>
<proteinExistence type="predicted"/>
<dbReference type="InterPro" id="IPR032830">
    <property type="entry name" value="XPB/Ssl2_N"/>
</dbReference>
<name>A0A1M4WD81_STRHI</name>
<feature type="domain" description="Helicase XPB/Ssl2 N-terminal" evidence="2">
    <location>
        <begin position="474"/>
        <end position="596"/>
    </location>
</feature>
<dbReference type="EMBL" id="FQVN01000001">
    <property type="protein sequence ID" value="SHE79241.1"/>
    <property type="molecule type" value="Genomic_DNA"/>
</dbReference>